<dbReference type="Pfam" id="PF05016">
    <property type="entry name" value="ParE_toxin"/>
    <property type="match status" value="1"/>
</dbReference>
<organism evidence="2 3">
    <name type="scientific">Oribacterium sinus</name>
    <dbReference type="NCBI Taxonomy" id="237576"/>
    <lineage>
        <taxon>Bacteria</taxon>
        <taxon>Bacillati</taxon>
        <taxon>Bacillota</taxon>
        <taxon>Clostridia</taxon>
        <taxon>Lachnospirales</taxon>
        <taxon>Lachnospiraceae</taxon>
        <taxon>Oribacterium</taxon>
    </lineage>
</organism>
<dbReference type="InterPro" id="IPR035093">
    <property type="entry name" value="RelE/ParE_toxin_dom_sf"/>
</dbReference>
<dbReference type="InterPro" id="IPR007712">
    <property type="entry name" value="RelE/ParE_toxin"/>
</dbReference>
<comment type="caution">
    <text evidence="2">The sequence shown here is derived from an EMBL/GenBank/DDBJ whole genome shotgun (WGS) entry which is preliminary data.</text>
</comment>
<evidence type="ECO:0000313" key="3">
    <source>
        <dbReference type="Proteomes" id="UP000780721"/>
    </source>
</evidence>
<name>A0A930DWN5_9FIRM</name>
<sequence>MKYNVEYSPSARKDLDRVWHEVFEASKDYDICEKYLNDLFDKIEAKAIYPKAATPLYYEDLFTGYYYISFKAYLAFYRIEGDKLLVERVLFAASDYRRYLHLSIEQ</sequence>
<proteinExistence type="predicted"/>
<gene>
    <name evidence="2" type="ORF">HXM91_03410</name>
</gene>
<dbReference type="AlphaFoldDB" id="A0A930DWN5"/>
<reference evidence="2" key="1">
    <citation type="submission" date="2020-04" db="EMBL/GenBank/DDBJ databases">
        <title>Deep metagenomics examines the oral microbiome during advanced dental caries in children, revealing novel taxa and co-occurrences with host molecules.</title>
        <authorList>
            <person name="Baker J.L."/>
            <person name="Morton J.T."/>
            <person name="Dinis M."/>
            <person name="Alvarez R."/>
            <person name="Tran N.C."/>
            <person name="Knight R."/>
            <person name="Edlund A."/>
        </authorList>
    </citation>
    <scope>NUCLEOTIDE SEQUENCE</scope>
    <source>
        <strain evidence="2">JCVI_48_bin.5</strain>
    </source>
</reference>
<dbReference type="Gene3D" id="3.30.2310.20">
    <property type="entry name" value="RelE-like"/>
    <property type="match status" value="1"/>
</dbReference>
<evidence type="ECO:0000313" key="2">
    <source>
        <dbReference type="EMBL" id="MBF1304900.1"/>
    </source>
</evidence>
<protein>
    <submittedName>
        <fullName evidence="2">Type II toxin-antitoxin system RelE/ParE family toxin</fullName>
    </submittedName>
</protein>
<evidence type="ECO:0000256" key="1">
    <source>
        <dbReference type="ARBA" id="ARBA00022649"/>
    </source>
</evidence>
<accession>A0A930DWN5</accession>
<dbReference type="EMBL" id="JABZRB010000066">
    <property type="protein sequence ID" value="MBF1304900.1"/>
    <property type="molecule type" value="Genomic_DNA"/>
</dbReference>
<keyword evidence="1" id="KW-1277">Toxin-antitoxin system</keyword>
<dbReference type="Proteomes" id="UP000780721">
    <property type="component" value="Unassembled WGS sequence"/>
</dbReference>